<accession>A0A6S7JWW4</accession>
<keyword evidence="2" id="KW-1185">Reference proteome</keyword>
<evidence type="ECO:0000313" key="1">
    <source>
        <dbReference type="EMBL" id="CAB4034614.1"/>
    </source>
</evidence>
<sequence>MAASINLEGFDDLLENALKKVDHRFHCEKQTQEEKQKFESAVLEKLPEDYLYEVNECLGTESQFKLKVTTDNLSSDDLKGWLAEFQALNNVTLKVRAKKRETKGYSTQHYYRCQHDTRRWSPSKDPQRKLKLNPAARVKNTNCPFQMAVKIDAQNNCVIDIEWEHNHSLCTLESSNFKELSTASIEEIKELYEAGETPSTARQIFLKKFRSSCSNDLDYHVKKADRSMVPRRRDFCYMYQQYGKERFGGKNGEMLDKLSAKLDEFHEANPDASVEYQQYGGDNTPLIIAIVTPLMKRIHKCVPQSGELIFVDSTSNTEEHNLKVFLLCTANVAGALPCGLLITSDEKESTLKHGFSMLKQCLPEDAFYANGPEHGPAVILTDNCQEERSALKSVWSSTNMLLCTFHILQQVWRWLLDKNHAISQTDRPPIMSLFKRAVLADTEELFEEYYNELLDEIEPYENASLYFEELYSDREAFAHCYRSSLRIRGNHTNNFVEAQFLVLKDIILKRTKEYNIVALLERLLVDLEDHYKEKLLSIADGSFDGHYRRRFSGKGKTKKDGGQGFVLPTEDEQLRFTETVKKFPNDVFEVESLSKENVSGSQVCITDVQNGLDFHFKTTLLVNKASWLFYSSREPKLSPSDERQKLAAIELARNKTHDDVNGGDSQQPADHADGIPMTTSQLNLTTHSPEASDEMLQSSQDAKLCEAALRFSERLTQLTSSSLPNGKLASALFDFGQSELCRGKNVVKHVRENRNCSKKSGSHNICMIHVDKQSGWE</sequence>
<dbReference type="PANTHER" id="PTHR35385">
    <property type="entry name" value="PROTEIN B, PUTATIVE-RELATED-RELATED"/>
    <property type="match status" value="1"/>
</dbReference>
<dbReference type="Proteomes" id="UP001152795">
    <property type="component" value="Unassembled WGS sequence"/>
</dbReference>
<dbReference type="AlphaFoldDB" id="A0A6S7JWW4"/>
<dbReference type="Pfam" id="PF10551">
    <property type="entry name" value="MULE"/>
    <property type="match status" value="1"/>
</dbReference>
<reference evidence="1" key="1">
    <citation type="submission" date="2020-04" db="EMBL/GenBank/DDBJ databases">
        <authorList>
            <person name="Alioto T."/>
            <person name="Alioto T."/>
            <person name="Gomez Garrido J."/>
        </authorList>
    </citation>
    <scope>NUCLEOTIDE SEQUENCE</scope>
    <source>
        <strain evidence="1">A484AB</strain>
    </source>
</reference>
<feature type="non-terminal residue" evidence="1">
    <location>
        <position position="1"/>
    </location>
</feature>
<gene>
    <name evidence="1" type="ORF">PACLA_8A005490</name>
</gene>
<comment type="caution">
    <text evidence="1">The sequence shown here is derived from an EMBL/GenBank/DDBJ whole genome shotgun (WGS) entry which is preliminary data.</text>
</comment>
<name>A0A6S7JWW4_PARCT</name>
<dbReference type="InterPro" id="IPR018289">
    <property type="entry name" value="MULE_transposase_dom"/>
</dbReference>
<protein>
    <submittedName>
        <fullName evidence="1">Uncharacterized protein</fullName>
    </submittedName>
</protein>
<dbReference type="PANTHER" id="PTHR35385:SF2">
    <property type="entry name" value="PROTEIN B, PUTATIVE-RELATED"/>
    <property type="match status" value="1"/>
</dbReference>
<dbReference type="OrthoDB" id="5975592at2759"/>
<dbReference type="EMBL" id="CACRXK020020269">
    <property type="protein sequence ID" value="CAB4034614.1"/>
    <property type="molecule type" value="Genomic_DNA"/>
</dbReference>
<proteinExistence type="predicted"/>
<evidence type="ECO:0000313" key="2">
    <source>
        <dbReference type="Proteomes" id="UP001152795"/>
    </source>
</evidence>
<organism evidence="1 2">
    <name type="scientific">Paramuricea clavata</name>
    <name type="common">Red gorgonian</name>
    <name type="synonym">Violescent sea-whip</name>
    <dbReference type="NCBI Taxonomy" id="317549"/>
    <lineage>
        <taxon>Eukaryota</taxon>
        <taxon>Metazoa</taxon>
        <taxon>Cnidaria</taxon>
        <taxon>Anthozoa</taxon>
        <taxon>Octocorallia</taxon>
        <taxon>Malacalcyonacea</taxon>
        <taxon>Plexauridae</taxon>
        <taxon>Paramuricea</taxon>
    </lineage>
</organism>